<dbReference type="Proteomes" id="UP000076809">
    <property type="component" value="Chromosome"/>
</dbReference>
<dbReference type="EMBL" id="CP014774">
    <property type="protein sequence ID" value="ANB51932.1"/>
    <property type="molecule type" value="Genomic_DNA"/>
</dbReference>
<name>A0A0T6QZP0_AERVE</name>
<evidence type="ECO:0000313" key="2">
    <source>
        <dbReference type="EMBL" id="ANB51932.1"/>
    </source>
</evidence>
<dbReference type="AlphaFoldDB" id="A0A0T6QZP0"/>
<accession>A0A0T6QZP0</accession>
<keyword evidence="1" id="KW-0732">Signal</keyword>
<dbReference type="RefSeq" id="WP_058058504.1">
    <property type="nucleotide sequence ID" value="NZ_AP022281.1"/>
</dbReference>
<protein>
    <submittedName>
        <fullName evidence="2">Uncharacterized protein</fullName>
    </submittedName>
</protein>
<sequence length="162" mass="19351">MLTFPKRFRVPKAYRHPRFLLLPATPAQAVVEFVAMLREREQLHQLFRPNDIWPSANFSLSQHEGDLEWQQSEFLAKRSFAYGLWSPDREPQFWGGVYLYPSVLPEVAVELFFWKVAEAPITDEELEIQLRDWLARVWQWPEPRLPGREVPWSEWPGVTYPW</sequence>
<gene>
    <name evidence="2" type="ORF">WM43_04280</name>
</gene>
<organism evidence="2 3">
    <name type="scientific">Aeromonas veronii</name>
    <dbReference type="NCBI Taxonomy" id="654"/>
    <lineage>
        <taxon>Bacteria</taxon>
        <taxon>Pseudomonadati</taxon>
        <taxon>Pseudomonadota</taxon>
        <taxon>Gammaproteobacteria</taxon>
        <taxon>Aeromonadales</taxon>
        <taxon>Aeromonadaceae</taxon>
        <taxon>Aeromonas</taxon>
    </lineage>
</organism>
<reference evidence="2 3" key="1">
    <citation type="journal article" date="2016" name="J. Clin. Microbiol.">
        <title>Detection and Whole-Genome Sequencing of Carbapenemase-Producing Aeromonas hydrophila Isolates from Routine Perirectal Surveillance Culture.</title>
        <authorList>
            <person name="Hughes H.Y."/>
            <person name="Conlan S.P."/>
            <person name="Lau A.F."/>
            <person name="Dekker J.P."/>
            <person name="Michelin A.V."/>
            <person name="Youn J.H."/>
            <person name="Henderson D.K."/>
            <person name="Frank K.M."/>
            <person name="Segre J.A."/>
            <person name="Palmore T.N."/>
        </authorList>
    </citation>
    <scope>NUCLEOTIDE SEQUENCE [LARGE SCALE GENOMIC DNA]</scope>
    <source>
        <strain evidence="2 3">AVNIH1</strain>
    </source>
</reference>
<feature type="chain" id="PRO_5009800886" evidence="1">
    <location>
        <begin position="30"/>
        <end position="162"/>
    </location>
</feature>
<feature type="signal peptide" evidence="1">
    <location>
        <begin position="1"/>
        <end position="29"/>
    </location>
</feature>
<evidence type="ECO:0000313" key="3">
    <source>
        <dbReference type="Proteomes" id="UP000076809"/>
    </source>
</evidence>
<evidence type="ECO:0000256" key="1">
    <source>
        <dbReference type="SAM" id="SignalP"/>
    </source>
</evidence>
<dbReference type="OrthoDB" id="1424091at2"/>
<proteinExistence type="predicted"/>